<dbReference type="Pfam" id="PF13560">
    <property type="entry name" value="HTH_31"/>
    <property type="match status" value="1"/>
</dbReference>
<dbReference type="PROSITE" id="PS50943">
    <property type="entry name" value="HTH_CROC1"/>
    <property type="match status" value="1"/>
</dbReference>
<reference evidence="2 3" key="1">
    <citation type="submission" date="2017-08" db="EMBL/GenBank/DDBJ databases">
        <title>Genome sequence of Streptomyces albireticuli NRRL B-1670.</title>
        <authorList>
            <person name="Graham D.E."/>
            <person name="Mahan K.M."/>
            <person name="Klingeman D.M."/>
            <person name="Hettich R.L."/>
            <person name="Parry R.J."/>
            <person name="Spain J.C."/>
        </authorList>
    </citation>
    <scope>NUCLEOTIDE SEQUENCE [LARGE SCALE GENOMIC DNA]</scope>
    <source>
        <strain evidence="2 3">NRRL B-1670</strain>
    </source>
</reference>
<comment type="caution">
    <text evidence="2">The sequence shown here is derived from an EMBL/GenBank/DDBJ whole genome shotgun (WGS) entry which is preliminary data.</text>
</comment>
<feature type="domain" description="HTH cro/C1-type" evidence="1">
    <location>
        <begin position="10"/>
        <end position="64"/>
    </location>
</feature>
<evidence type="ECO:0000313" key="3">
    <source>
        <dbReference type="Proteomes" id="UP000218944"/>
    </source>
</evidence>
<dbReference type="SMART" id="SM00530">
    <property type="entry name" value="HTH_XRE"/>
    <property type="match status" value="1"/>
</dbReference>
<accession>A0A2A2D4X2</accession>
<dbReference type="AlphaFoldDB" id="A0A2A2D4X2"/>
<dbReference type="Proteomes" id="UP000218944">
    <property type="component" value="Unassembled WGS sequence"/>
</dbReference>
<gene>
    <name evidence="2" type="ORF">CK936_23520</name>
</gene>
<evidence type="ECO:0000259" key="1">
    <source>
        <dbReference type="PROSITE" id="PS50943"/>
    </source>
</evidence>
<evidence type="ECO:0000313" key="2">
    <source>
        <dbReference type="EMBL" id="PAU46565.1"/>
    </source>
</evidence>
<dbReference type="Gene3D" id="1.10.260.40">
    <property type="entry name" value="lambda repressor-like DNA-binding domains"/>
    <property type="match status" value="1"/>
</dbReference>
<dbReference type="SUPFAM" id="SSF47413">
    <property type="entry name" value="lambda repressor-like DNA-binding domains"/>
    <property type="match status" value="1"/>
</dbReference>
<dbReference type="InterPro" id="IPR001387">
    <property type="entry name" value="Cro/C1-type_HTH"/>
</dbReference>
<protein>
    <recommendedName>
        <fullName evidence="1">HTH cro/C1-type domain-containing protein</fullName>
    </recommendedName>
</protein>
<dbReference type="GO" id="GO:0003677">
    <property type="term" value="F:DNA binding"/>
    <property type="evidence" value="ECO:0007669"/>
    <property type="project" value="InterPro"/>
</dbReference>
<dbReference type="InterPro" id="IPR010982">
    <property type="entry name" value="Lambda_DNA-bd_dom_sf"/>
</dbReference>
<sequence length="402" mass="43819">MTGMTFGSQLRQHRLEAGQSLADLACQVHVHRTHVHHVETGKRVPSRELAEAADQALGADGRLVQAFDEEDQQRRQQAATRRTLAASLGASRKLVELADLELDELHAGVEETAVDYLGTAPGPMLHRADALRRDALSRLRDYRHGPHERSDLYVAAGRLSGILAYSALDLGDADAALEHARAAGRCAQHAGDTELLMWVRGTQSLIARFNGDYGIALDYVRDGLQYVGDVPGTGEARLLCGEVQCLANLGDSRAANRMLHMAEQARERARRPDSLAGLFEFSETKQRYYAASSLIWLNGGDDARTAAAEAQAAIGAWERMPVEKRSLDDERLCRIYLATAHVQLGEVEAAAEAMTPVLALPAEAQISWINKRAHRVGSMLAAPRYRRSPAAVDLREAIGALG</sequence>
<dbReference type="EMBL" id="NSJV01000446">
    <property type="protein sequence ID" value="PAU46565.1"/>
    <property type="molecule type" value="Genomic_DNA"/>
</dbReference>
<keyword evidence="3" id="KW-1185">Reference proteome</keyword>
<proteinExistence type="predicted"/>
<organism evidence="2 3">
    <name type="scientific">Streptomyces albireticuli</name>
    <dbReference type="NCBI Taxonomy" id="1940"/>
    <lineage>
        <taxon>Bacteria</taxon>
        <taxon>Bacillati</taxon>
        <taxon>Actinomycetota</taxon>
        <taxon>Actinomycetes</taxon>
        <taxon>Kitasatosporales</taxon>
        <taxon>Streptomycetaceae</taxon>
        <taxon>Streptomyces</taxon>
    </lineage>
</organism>
<name>A0A2A2D4X2_9ACTN</name>